<comment type="subcellular location">
    <subcellularLocation>
        <location evidence="1">Membrane</location>
        <topology evidence="1">Multi-pass membrane protein</topology>
    </subcellularLocation>
</comment>
<evidence type="ECO:0000313" key="9">
    <source>
        <dbReference type="Proteomes" id="UP000242877"/>
    </source>
</evidence>
<dbReference type="EMBL" id="AZGZ01000007">
    <property type="protein sequence ID" value="KZZ93951.1"/>
    <property type="molecule type" value="Genomic_DNA"/>
</dbReference>
<feature type="domain" description="Major facilitator superfamily (MFS) profile" evidence="7">
    <location>
        <begin position="23"/>
        <end position="140"/>
    </location>
</feature>
<keyword evidence="9" id="KW-1185">Reference proteome</keyword>
<evidence type="ECO:0000256" key="1">
    <source>
        <dbReference type="ARBA" id="ARBA00004141"/>
    </source>
</evidence>
<evidence type="ECO:0000256" key="5">
    <source>
        <dbReference type="ARBA" id="ARBA00023136"/>
    </source>
</evidence>
<dbReference type="InterPro" id="IPR050360">
    <property type="entry name" value="MFS_Sugar_Transporters"/>
</dbReference>
<dbReference type="OrthoDB" id="6612291at2759"/>
<dbReference type="PANTHER" id="PTHR48022:SF2">
    <property type="entry name" value="PLASTIDIC GLUCOSE TRANSPORTER 4"/>
    <property type="match status" value="1"/>
</dbReference>
<accession>A0A168AI37</accession>
<keyword evidence="5 6" id="KW-0472">Membrane</keyword>
<dbReference type="GO" id="GO:0005351">
    <property type="term" value="F:carbohydrate:proton symporter activity"/>
    <property type="evidence" value="ECO:0007669"/>
    <property type="project" value="TreeGrafter"/>
</dbReference>
<dbReference type="InterPro" id="IPR036259">
    <property type="entry name" value="MFS_trans_sf"/>
</dbReference>
<evidence type="ECO:0000256" key="6">
    <source>
        <dbReference type="SAM" id="Phobius"/>
    </source>
</evidence>
<dbReference type="PROSITE" id="PS50850">
    <property type="entry name" value="MFS"/>
    <property type="match status" value="1"/>
</dbReference>
<keyword evidence="4 6" id="KW-1133">Transmembrane helix</keyword>
<feature type="transmembrane region" description="Helical" evidence="6">
    <location>
        <begin position="91"/>
        <end position="109"/>
    </location>
</feature>
<feature type="transmembrane region" description="Helical" evidence="6">
    <location>
        <begin position="66"/>
        <end position="84"/>
    </location>
</feature>
<dbReference type="Proteomes" id="UP000242877">
    <property type="component" value="Unassembled WGS sequence"/>
</dbReference>
<reference evidence="8 9" key="1">
    <citation type="journal article" date="2016" name="Genome Biol. Evol.">
        <title>Divergent and convergent evolution of fungal pathogenicity.</title>
        <authorList>
            <person name="Shang Y."/>
            <person name="Xiao G."/>
            <person name="Zheng P."/>
            <person name="Cen K."/>
            <person name="Zhan S."/>
            <person name="Wang C."/>
        </authorList>
    </citation>
    <scope>NUCLEOTIDE SEQUENCE [LARGE SCALE GENOMIC DNA]</scope>
    <source>
        <strain evidence="8 9">ARSEF 7405</strain>
    </source>
</reference>
<gene>
    <name evidence="8" type="ORF">AAP_02044</name>
</gene>
<feature type="transmembrane region" description="Helical" evidence="6">
    <location>
        <begin position="21"/>
        <end position="46"/>
    </location>
</feature>
<dbReference type="GO" id="GO:0016020">
    <property type="term" value="C:membrane"/>
    <property type="evidence" value="ECO:0007669"/>
    <property type="project" value="UniProtKB-SubCell"/>
</dbReference>
<comment type="similarity">
    <text evidence="2">Belongs to the major facilitator superfamily. Sugar transporter (TC 2.A.1.1) family.</text>
</comment>
<comment type="caution">
    <text evidence="8">The sequence shown here is derived from an EMBL/GenBank/DDBJ whole genome shotgun (WGS) entry which is preliminary data.</text>
</comment>
<dbReference type="VEuPathDB" id="FungiDB:AAP_02044"/>
<dbReference type="PANTHER" id="PTHR48022">
    <property type="entry name" value="PLASTIDIC GLUCOSE TRANSPORTER 4"/>
    <property type="match status" value="1"/>
</dbReference>
<protein>
    <submittedName>
        <fullName evidence="8">Major facilitator superfamily domain, general substrate transporter</fullName>
    </submittedName>
</protein>
<evidence type="ECO:0000256" key="2">
    <source>
        <dbReference type="ARBA" id="ARBA00010992"/>
    </source>
</evidence>
<dbReference type="InterPro" id="IPR005828">
    <property type="entry name" value="MFS_sugar_transport-like"/>
</dbReference>
<name>A0A168AI37_9EURO</name>
<dbReference type="SUPFAM" id="SSF103473">
    <property type="entry name" value="MFS general substrate transporter"/>
    <property type="match status" value="1"/>
</dbReference>
<dbReference type="InterPro" id="IPR020846">
    <property type="entry name" value="MFS_dom"/>
</dbReference>
<evidence type="ECO:0000256" key="4">
    <source>
        <dbReference type="ARBA" id="ARBA00022989"/>
    </source>
</evidence>
<keyword evidence="3 6" id="KW-0812">Transmembrane</keyword>
<evidence type="ECO:0000313" key="8">
    <source>
        <dbReference type="EMBL" id="KZZ93951.1"/>
    </source>
</evidence>
<proteinExistence type="inferred from homology"/>
<dbReference type="Pfam" id="PF00083">
    <property type="entry name" value="Sugar_tr"/>
    <property type="match status" value="1"/>
</dbReference>
<organism evidence="8 9">
    <name type="scientific">Ascosphaera apis ARSEF 7405</name>
    <dbReference type="NCBI Taxonomy" id="392613"/>
    <lineage>
        <taxon>Eukaryota</taxon>
        <taxon>Fungi</taxon>
        <taxon>Dikarya</taxon>
        <taxon>Ascomycota</taxon>
        <taxon>Pezizomycotina</taxon>
        <taxon>Eurotiomycetes</taxon>
        <taxon>Eurotiomycetidae</taxon>
        <taxon>Onygenales</taxon>
        <taxon>Ascosphaeraceae</taxon>
        <taxon>Ascosphaera</taxon>
    </lineage>
</organism>
<evidence type="ECO:0000259" key="7">
    <source>
        <dbReference type="PROSITE" id="PS50850"/>
    </source>
</evidence>
<evidence type="ECO:0000256" key="3">
    <source>
        <dbReference type="ARBA" id="ARBA00022692"/>
    </source>
</evidence>
<sequence length="140" mass="15417">MAKYWERIINKFLPPQDRYAAMLLYGLIWALTFNGYDAGIMTVILADEQFIEYYGVTPGRSGVIATIPWATTGVAQLCIGGTLASMVGRIWTMRLSLVVMIIGIVVQIIPNTYGVLILGRLITGLGFGCNYISTNFLDIS</sequence>
<dbReference type="Gene3D" id="1.20.1250.20">
    <property type="entry name" value="MFS general substrate transporter like domains"/>
    <property type="match status" value="1"/>
</dbReference>
<dbReference type="AlphaFoldDB" id="A0A168AI37"/>